<feature type="transmembrane region" description="Helical" evidence="6">
    <location>
        <begin position="140"/>
        <end position="161"/>
    </location>
</feature>
<dbReference type="RefSeq" id="WP_021282720.1">
    <property type="nucleotide sequence ID" value="NZ_JAGGLL010000003.1"/>
</dbReference>
<gene>
    <name evidence="7" type="ORF">J2Z44_000617</name>
</gene>
<keyword evidence="5 6" id="KW-0472">Membrane</keyword>
<feature type="transmembrane region" description="Helical" evidence="6">
    <location>
        <begin position="12"/>
        <end position="34"/>
    </location>
</feature>
<evidence type="ECO:0000256" key="2">
    <source>
        <dbReference type="ARBA" id="ARBA00007524"/>
    </source>
</evidence>
<accession>A0ABS4JZ67</accession>
<evidence type="ECO:0000256" key="1">
    <source>
        <dbReference type="ARBA" id="ARBA00004141"/>
    </source>
</evidence>
<sequence length="174" mass="19980">MLKVLEVNGKKDFFLLLLSIILINGLAYIVGNLTRGSAMIYANLQKPVFAPPPWVFGVVWPILYFLMSIALYRILMLGKQGEDIRREIVAFTIQFILNLAWSIIFFYYGNIFLALIDLAILLIFIVITIILFYRKDKIAGLLLIPYFLWCCFALVLNYSIYTLNKQPSSGLINI</sequence>
<dbReference type="CDD" id="cd15904">
    <property type="entry name" value="TSPO_MBR"/>
    <property type="match status" value="1"/>
</dbReference>
<organism evidence="7 8">
    <name type="scientific">Clostridium punense</name>
    <dbReference type="NCBI Taxonomy" id="1054297"/>
    <lineage>
        <taxon>Bacteria</taxon>
        <taxon>Bacillati</taxon>
        <taxon>Bacillota</taxon>
        <taxon>Clostridia</taxon>
        <taxon>Eubacteriales</taxon>
        <taxon>Clostridiaceae</taxon>
        <taxon>Clostridium</taxon>
    </lineage>
</organism>
<dbReference type="InterPro" id="IPR038330">
    <property type="entry name" value="TspO/MBR-related_sf"/>
</dbReference>
<dbReference type="InterPro" id="IPR004307">
    <property type="entry name" value="TspO_MBR"/>
</dbReference>
<evidence type="ECO:0000256" key="5">
    <source>
        <dbReference type="ARBA" id="ARBA00023136"/>
    </source>
</evidence>
<feature type="transmembrane region" description="Helical" evidence="6">
    <location>
        <begin position="54"/>
        <end position="76"/>
    </location>
</feature>
<name>A0ABS4JZ67_9CLOT</name>
<dbReference type="EMBL" id="JAGGLL010000003">
    <property type="protein sequence ID" value="MBP2020833.1"/>
    <property type="molecule type" value="Genomic_DNA"/>
</dbReference>
<keyword evidence="8" id="KW-1185">Reference proteome</keyword>
<comment type="subcellular location">
    <subcellularLocation>
        <location evidence="1">Membrane</location>
        <topology evidence="1">Multi-pass membrane protein</topology>
    </subcellularLocation>
</comment>
<dbReference type="PANTHER" id="PTHR10057:SF0">
    <property type="entry name" value="TRANSLOCATOR PROTEIN"/>
    <property type="match status" value="1"/>
</dbReference>
<protein>
    <submittedName>
        <fullName evidence="7">Tryptophan-rich sensory protein</fullName>
    </submittedName>
</protein>
<evidence type="ECO:0000313" key="7">
    <source>
        <dbReference type="EMBL" id="MBP2020833.1"/>
    </source>
</evidence>
<comment type="similarity">
    <text evidence="2">Belongs to the TspO/BZRP family.</text>
</comment>
<evidence type="ECO:0000256" key="4">
    <source>
        <dbReference type="ARBA" id="ARBA00022989"/>
    </source>
</evidence>
<dbReference type="Proteomes" id="UP001519308">
    <property type="component" value="Unassembled WGS sequence"/>
</dbReference>
<evidence type="ECO:0000256" key="6">
    <source>
        <dbReference type="SAM" id="Phobius"/>
    </source>
</evidence>
<proteinExistence type="inferred from homology"/>
<keyword evidence="4 6" id="KW-1133">Transmembrane helix</keyword>
<comment type="caution">
    <text evidence="7">The sequence shown here is derived from an EMBL/GenBank/DDBJ whole genome shotgun (WGS) entry which is preliminary data.</text>
</comment>
<dbReference type="Pfam" id="PF03073">
    <property type="entry name" value="TspO_MBR"/>
    <property type="match status" value="1"/>
</dbReference>
<keyword evidence="3 6" id="KW-0812">Transmembrane</keyword>
<evidence type="ECO:0000313" key="8">
    <source>
        <dbReference type="Proteomes" id="UP001519308"/>
    </source>
</evidence>
<dbReference type="PANTHER" id="PTHR10057">
    <property type="entry name" value="PERIPHERAL-TYPE BENZODIAZEPINE RECEPTOR"/>
    <property type="match status" value="1"/>
</dbReference>
<dbReference type="Gene3D" id="1.20.1260.100">
    <property type="entry name" value="TspO/MBR protein"/>
    <property type="match status" value="1"/>
</dbReference>
<feature type="transmembrane region" description="Helical" evidence="6">
    <location>
        <begin position="114"/>
        <end position="133"/>
    </location>
</feature>
<evidence type="ECO:0000256" key="3">
    <source>
        <dbReference type="ARBA" id="ARBA00022692"/>
    </source>
</evidence>
<dbReference type="PIRSF" id="PIRSF005859">
    <property type="entry name" value="PBR"/>
    <property type="match status" value="1"/>
</dbReference>
<reference evidence="7 8" key="1">
    <citation type="submission" date="2021-03" db="EMBL/GenBank/DDBJ databases">
        <title>Genomic Encyclopedia of Type Strains, Phase IV (KMG-IV): sequencing the most valuable type-strain genomes for metagenomic binning, comparative biology and taxonomic classification.</title>
        <authorList>
            <person name="Goeker M."/>
        </authorList>
    </citation>
    <scope>NUCLEOTIDE SEQUENCE [LARGE SCALE GENOMIC DNA]</scope>
    <source>
        <strain evidence="7 8">DSM 28650</strain>
    </source>
</reference>
<feature type="transmembrane region" description="Helical" evidence="6">
    <location>
        <begin position="88"/>
        <end position="108"/>
    </location>
</feature>